<reference evidence="1" key="1">
    <citation type="journal article" date="2012" name="PLoS ONE">
        <title>Gene sets for utilization of primary and secondary nutrition supplies in the distal gut of endangered iberian lynx.</title>
        <authorList>
            <person name="Alcaide M."/>
            <person name="Messina E."/>
            <person name="Richter M."/>
            <person name="Bargiela R."/>
            <person name="Peplies J."/>
            <person name="Huws S.A."/>
            <person name="Newbold C.J."/>
            <person name="Golyshin P.N."/>
            <person name="Simon M.A."/>
            <person name="Lopez G."/>
            <person name="Yakimov M.M."/>
            <person name="Ferrer M."/>
        </authorList>
    </citation>
    <scope>NUCLEOTIDE SEQUENCE</scope>
</reference>
<protein>
    <submittedName>
        <fullName evidence="1">Uncharacterized protein</fullName>
    </submittedName>
</protein>
<gene>
    <name evidence="1" type="ORF">EVA_18169</name>
</gene>
<dbReference type="AlphaFoldDB" id="J9G2D9"/>
<feature type="non-terminal residue" evidence="1">
    <location>
        <position position="1"/>
    </location>
</feature>
<organism evidence="1">
    <name type="scientific">gut metagenome</name>
    <dbReference type="NCBI Taxonomy" id="749906"/>
    <lineage>
        <taxon>unclassified sequences</taxon>
        <taxon>metagenomes</taxon>
        <taxon>organismal metagenomes</taxon>
    </lineage>
</organism>
<evidence type="ECO:0000313" key="1">
    <source>
        <dbReference type="EMBL" id="EJW93724.1"/>
    </source>
</evidence>
<sequence>PEMTMPTDEGIVRTDRHLLLVVEMAVGQKEPMSFINEQQIVGHHWKLEEHLVDLRITVASQGYNLVGSGIEIGNDTLGVDSLGDAVAWTIVEDVSKDTKHIAMILIVELEHFLQGWTTAVDV</sequence>
<comment type="caution">
    <text evidence="1">The sequence shown here is derived from an EMBL/GenBank/DDBJ whole genome shotgun (WGS) entry which is preliminary data.</text>
</comment>
<proteinExistence type="predicted"/>
<accession>J9G2D9</accession>
<name>J9G2D9_9ZZZZ</name>
<dbReference type="EMBL" id="AMCI01006795">
    <property type="protein sequence ID" value="EJW93724.1"/>
    <property type="molecule type" value="Genomic_DNA"/>
</dbReference>